<name>A0A7J0BXZ4_9BACT</name>
<accession>A0A7J0BXZ4</accession>
<dbReference type="Proteomes" id="UP000503820">
    <property type="component" value="Unassembled WGS sequence"/>
</dbReference>
<comment type="caution">
    <text evidence="2">The sequence shown here is derived from an EMBL/GenBank/DDBJ whole genome shotgun (WGS) entry which is preliminary data.</text>
</comment>
<dbReference type="SUPFAM" id="SSF54427">
    <property type="entry name" value="NTF2-like"/>
    <property type="match status" value="1"/>
</dbReference>
<protein>
    <recommendedName>
        <fullName evidence="1">YchJ-like middle NTF2-like domain-containing protein</fullName>
    </recommendedName>
</protein>
<evidence type="ECO:0000313" key="3">
    <source>
        <dbReference type="Proteomes" id="UP000503820"/>
    </source>
</evidence>
<dbReference type="EMBL" id="BLVP01000043">
    <property type="protein sequence ID" value="GFM38567.1"/>
    <property type="molecule type" value="Genomic_DNA"/>
</dbReference>
<dbReference type="InterPro" id="IPR032710">
    <property type="entry name" value="NTF2-like_dom_sf"/>
</dbReference>
<proteinExistence type="predicted"/>
<feature type="domain" description="YchJ-like middle NTF2-like" evidence="1">
    <location>
        <begin position="29"/>
        <end position="127"/>
    </location>
</feature>
<reference evidence="2 3" key="1">
    <citation type="submission" date="2020-05" db="EMBL/GenBank/DDBJ databases">
        <title>Draft genome sequence of Desulfovibrio psychrotolerans JS1T.</title>
        <authorList>
            <person name="Ueno A."/>
            <person name="Tamazawa S."/>
            <person name="Tamamura S."/>
            <person name="Murakami T."/>
            <person name="Kiyama T."/>
            <person name="Inomata H."/>
            <person name="Amano Y."/>
            <person name="Miyakawa K."/>
            <person name="Tamaki H."/>
            <person name="Naganuma T."/>
            <person name="Kaneko K."/>
        </authorList>
    </citation>
    <scope>NUCLEOTIDE SEQUENCE [LARGE SCALE GENOMIC DNA]</scope>
    <source>
        <strain evidence="2 3">JS1</strain>
    </source>
</reference>
<dbReference type="AlphaFoldDB" id="A0A7J0BXZ4"/>
<dbReference type="Pfam" id="PF17775">
    <property type="entry name" value="YchJ_M-like"/>
    <property type="match status" value="1"/>
</dbReference>
<gene>
    <name evidence="2" type="ORF">DSM19430T_32510</name>
</gene>
<dbReference type="RefSeq" id="WP_174411176.1">
    <property type="nucleotide sequence ID" value="NZ_BLVP01000043.1"/>
</dbReference>
<dbReference type="InterPro" id="IPR048469">
    <property type="entry name" value="YchJ-like_M"/>
</dbReference>
<evidence type="ECO:0000313" key="2">
    <source>
        <dbReference type="EMBL" id="GFM38567.1"/>
    </source>
</evidence>
<sequence>MSNCPCGSGQTLETCCGPLIREGKPATSAVALMRSRYTAHVLGEYQYLNTSMYAPERSEDSIEDIKEWSSKLEWKGLDILSTSGGNENDTEGEVEFVAHYALSGVPQQLHEHSTFRKEGERWLYVDGKVRGHETYRREAPKVGRNEPCPCGSGKKFKKCCG</sequence>
<dbReference type="PANTHER" id="PTHR33747:SF1">
    <property type="entry name" value="ADENYLATE CYCLASE-ASSOCIATED CAP C-TERMINAL DOMAIN-CONTAINING PROTEIN"/>
    <property type="match status" value="1"/>
</dbReference>
<dbReference type="SUPFAM" id="SSF103642">
    <property type="entry name" value="Sec-C motif"/>
    <property type="match status" value="1"/>
</dbReference>
<dbReference type="InterPro" id="IPR004027">
    <property type="entry name" value="SEC_C_motif"/>
</dbReference>
<dbReference type="Gene3D" id="3.10.450.50">
    <property type="match status" value="1"/>
</dbReference>
<evidence type="ECO:0000259" key="1">
    <source>
        <dbReference type="Pfam" id="PF17775"/>
    </source>
</evidence>
<keyword evidence="3" id="KW-1185">Reference proteome</keyword>
<dbReference type="PANTHER" id="PTHR33747">
    <property type="entry name" value="UPF0225 PROTEIN SCO1677"/>
    <property type="match status" value="1"/>
</dbReference>
<dbReference type="Pfam" id="PF02810">
    <property type="entry name" value="SEC-C"/>
    <property type="match status" value="2"/>
</dbReference>
<organism evidence="2 3">
    <name type="scientific">Desulfovibrio psychrotolerans</name>
    <dbReference type="NCBI Taxonomy" id="415242"/>
    <lineage>
        <taxon>Bacteria</taxon>
        <taxon>Pseudomonadati</taxon>
        <taxon>Thermodesulfobacteriota</taxon>
        <taxon>Desulfovibrionia</taxon>
        <taxon>Desulfovibrionales</taxon>
        <taxon>Desulfovibrionaceae</taxon>
        <taxon>Desulfovibrio</taxon>
    </lineage>
</organism>